<keyword evidence="3" id="KW-1185">Reference proteome</keyword>
<organism evidence="2 3">
    <name type="scientific">Nyssa sinensis</name>
    <dbReference type="NCBI Taxonomy" id="561372"/>
    <lineage>
        <taxon>Eukaryota</taxon>
        <taxon>Viridiplantae</taxon>
        <taxon>Streptophyta</taxon>
        <taxon>Embryophyta</taxon>
        <taxon>Tracheophyta</taxon>
        <taxon>Spermatophyta</taxon>
        <taxon>Magnoliopsida</taxon>
        <taxon>eudicotyledons</taxon>
        <taxon>Gunneridae</taxon>
        <taxon>Pentapetalae</taxon>
        <taxon>asterids</taxon>
        <taxon>Cornales</taxon>
        <taxon>Nyssaceae</taxon>
        <taxon>Nyssa</taxon>
    </lineage>
</organism>
<evidence type="ECO:0000256" key="1">
    <source>
        <dbReference type="SAM" id="MobiDB-lite"/>
    </source>
</evidence>
<dbReference type="EMBL" id="CM018050">
    <property type="protein sequence ID" value="KAA8517949.1"/>
    <property type="molecule type" value="Genomic_DNA"/>
</dbReference>
<name>A0A5J4ZIQ4_9ASTE</name>
<sequence length="173" mass="19214">MKAMASKFIVSSPRILRSASGRPPPSVLRTNSVLVTSLPVLSSPSAPALRSSFSRIFTIRNQENESDNEFCHKLYYNAIRQILGQPSFQSLKGDLIQGLVQHLKHFSGKDPTVDTGLGIAASIDFLKMFNESKPELDDIRRRALEGAMSLKKGDVHKGKEKLKTTRDDIPKHI</sequence>
<feature type="region of interest" description="Disordered" evidence="1">
    <location>
        <begin position="154"/>
        <end position="173"/>
    </location>
</feature>
<proteinExistence type="predicted"/>
<reference evidence="2 3" key="1">
    <citation type="submission" date="2019-09" db="EMBL/GenBank/DDBJ databases">
        <title>A chromosome-level genome assembly of the Chinese tupelo Nyssa sinensis.</title>
        <authorList>
            <person name="Yang X."/>
            <person name="Kang M."/>
            <person name="Yang Y."/>
            <person name="Xiong H."/>
            <person name="Wang M."/>
            <person name="Zhang Z."/>
            <person name="Wang Z."/>
            <person name="Wu H."/>
            <person name="Ma T."/>
            <person name="Liu J."/>
            <person name="Xi Z."/>
        </authorList>
    </citation>
    <scope>NUCLEOTIDE SEQUENCE [LARGE SCALE GENOMIC DNA]</scope>
    <source>
        <strain evidence="2">J267</strain>
        <tissue evidence="2">Leaf</tissue>
    </source>
</reference>
<dbReference type="AlphaFoldDB" id="A0A5J4ZIQ4"/>
<gene>
    <name evidence="2" type="ORF">F0562_015423</name>
</gene>
<protein>
    <submittedName>
        <fullName evidence="2">Uncharacterized protein</fullName>
    </submittedName>
</protein>
<evidence type="ECO:0000313" key="3">
    <source>
        <dbReference type="Proteomes" id="UP000325577"/>
    </source>
</evidence>
<dbReference type="Proteomes" id="UP000325577">
    <property type="component" value="Linkage Group LG7"/>
</dbReference>
<evidence type="ECO:0000313" key="2">
    <source>
        <dbReference type="EMBL" id="KAA8517949.1"/>
    </source>
</evidence>
<accession>A0A5J4ZIQ4</accession>